<reference evidence="1 2" key="1">
    <citation type="submission" date="2012-10" db="EMBL/GenBank/DDBJ databases">
        <authorList>
            <person name="Harkins D.M."/>
            <person name="Durkin A.S."/>
            <person name="Brinkac L.M."/>
            <person name="Haft D.H."/>
            <person name="Selengut J.D."/>
            <person name="Sanka R."/>
            <person name="DePew J."/>
            <person name="Purushe J."/>
            <person name="Chanthongthip A."/>
            <person name="Lattana O."/>
            <person name="Phetsouvanh R."/>
            <person name="Newton P.N."/>
            <person name="Vinetz J.M."/>
            <person name="Sutton G.G."/>
            <person name="Nierman W.C."/>
            <person name="Fouts D.E."/>
        </authorList>
    </citation>
    <scope>NUCLEOTIDE SEQUENCE [LARGE SCALE GENOMIC DNA]</scope>
    <source>
        <strain evidence="1 2">UI 12758</strain>
    </source>
</reference>
<name>A0A0E2DIH1_LEPIR</name>
<dbReference type="AlphaFoldDB" id="A0A0E2DIH1"/>
<dbReference type="EMBL" id="AHNR02000029">
    <property type="protein sequence ID" value="EKR55437.1"/>
    <property type="molecule type" value="Genomic_DNA"/>
</dbReference>
<gene>
    <name evidence="1" type="ORF">LEP1GSC105_0995</name>
</gene>
<dbReference type="Proteomes" id="UP000001340">
    <property type="component" value="Unassembled WGS sequence"/>
</dbReference>
<comment type="caution">
    <text evidence="1">The sequence shown here is derived from an EMBL/GenBank/DDBJ whole genome shotgun (WGS) entry which is preliminary data.</text>
</comment>
<evidence type="ECO:0000313" key="2">
    <source>
        <dbReference type="Proteomes" id="UP000001340"/>
    </source>
</evidence>
<proteinExistence type="predicted"/>
<organism evidence="1 2">
    <name type="scientific">Leptospira interrogans str. UI 12758</name>
    <dbReference type="NCBI Taxonomy" id="1049938"/>
    <lineage>
        <taxon>Bacteria</taxon>
        <taxon>Pseudomonadati</taxon>
        <taxon>Spirochaetota</taxon>
        <taxon>Spirochaetia</taxon>
        <taxon>Leptospirales</taxon>
        <taxon>Leptospiraceae</taxon>
        <taxon>Leptospira</taxon>
    </lineage>
</organism>
<sequence length="45" mass="5392">MIQKTKFTLRKLKSNMSNFKKLLGTNRHIVFIFISMCKTKETKEK</sequence>
<evidence type="ECO:0000313" key="1">
    <source>
        <dbReference type="EMBL" id="EKR55437.1"/>
    </source>
</evidence>
<accession>A0A0E2DIH1</accession>
<protein>
    <submittedName>
        <fullName evidence="1">Uncharacterized protein</fullName>
    </submittedName>
</protein>